<dbReference type="GO" id="GO:0005829">
    <property type="term" value="C:cytosol"/>
    <property type="evidence" value="ECO:0007669"/>
    <property type="project" value="TreeGrafter"/>
</dbReference>
<dbReference type="AlphaFoldDB" id="A0AAJ6PCF4"/>
<protein>
    <recommendedName>
        <fullName evidence="9">Tyrosine--tRNA ligase</fullName>
        <ecNumber evidence="9">6.1.1.1</ecNumber>
    </recommendedName>
    <alternativeName>
        <fullName evidence="9">Tyrosyl-tRNA synthetase</fullName>
        <shortName evidence="9">TyrRS</shortName>
    </alternativeName>
</protein>
<dbReference type="Pfam" id="PF00579">
    <property type="entry name" value="tRNA-synt_1b"/>
    <property type="match status" value="1"/>
</dbReference>
<evidence type="ECO:0000256" key="10">
    <source>
        <dbReference type="PROSITE-ProRule" id="PRU00182"/>
    </source>
</evidence>
<dbReference type="PRINTS" id="PR01040">
    <property type="entry name" value="TRNASYNTHTYR"/>
</dbReference>
<dbReference type="SUPFAM" id="SSF55174">
    <property type="entry name" value="Alpha-L RNA-binding motif"/>
    <property type="match status" value="1"/>
</dbReference>
<sequence>MTQNFSWLHRGIVEIFPQPTDADSESLEKYLETTNQPLRIKLGIDPTGADIHLGHSIPVRKLRTFQDAGHTAVLIIGDFTARIGDPTGKSEVRRQLTKAEVAQNAQTYLDQVRPILDFDTPGRLEVRYNSEWLSQLDLGEILELLSTMTVGQMLAKEGFAERYRKENPIFIHEFLYPLMQGYDSVAVKADVELGGTDQKFNLAVGRDLQRHFGQKPQFGLLLPILIGTDGVQKMSKSLGNYVGLSEHPAQKYQKLQGVPDNLLSQYFELLTDLPLDKLPENPRDRQMLLAWEVVKQYHGEQAANEAKEAAKTGGKEGSIPEFSLAEVSQFPAKLAYLLNATGLCKSTGEGKRKIQEGGVRLDGDRIHDVDTTFDLPSELQGRVLQVGKNKFVRLVL</sequence>
<evidence type="ECO:0000256" key="7">
    <source>
        <dbReference type="ARBA" id="ARBA00023146"/>
    </source>
</evidence>
<dbReference type="NCBIfam" id="TIGR00234">
    <property type="entry name" value="tyrS"/>
    <property type="match status" value="1"/>
</dbReference>
<dbReference type="InterPro" id="IPR002305">
    <property type="entry name" value="aa-tRNA-synth_Ic"/>
</dbReference>
<dbReference type="CDD" id="cd00805">
    <property type="entry name" value="TyrRS_core"/>
    <property type="match status" value="1"/>
</dbReference>
<feature type="domain" description="Tyrosine--tRNA ligase SYY-like C-terminal" evidence="11">
    <location>
        <begin position="325"/>
        <end position="392"/>
    </location>
</feature>
<dbReference type="InterPro" id="IPR036986">
    <property type="entry name" value="S4_RNA-bd_sf"/>
</dbReference>
<evidence type="ECO:0000256" key="6">
    <source>
        <dbReference type="ARBA" id="ARBA00022917"/>
    </source>
</evidence>
<evidence type="ECO:0000313" key="12">
    <source>
        <dbReference type="EMBL" id="WGV28726.1"/>
    </source>
</evidence>
<comment type="subcellular location">
    <subcellularLocation>
        <location evidence="9">Cytoplasm</location>
    </subcellularLocation>
</comment>
<dbReference type="EMBL" id="CP124543">
    <property type="protein sequence ID" value="WGV28726.1"/>
    <property type="molecule type" value="Genomic_DNA"/>
</dbReference>
<dbReference type="PROSITE" id="PS00178">
    <property type="entry name" value="AA_TRNA_LIGASE_I"/>
    <property type="match status" value="1"/>
</dbReference>
<dbReference type="PANTHER" id="PTHR11766">
    <property type="entry name" value="TYROSYL-TRNA SYNTHETASE"/>
    <property type="match status" value="1"/>
</dbReference>
<keyword evidence="5 10" id="KW-0694">RNA-binding</keyword>
<keyword evidence="3 9" id="KW-0547">Nucleotide-binding</keyword>
<dbReference type="RefSeq" id="WP_281485947.1">
    <property type="nucleotide sequence ID" value="NZ_CP124543.1"/>
</dbReference>
<dbReference type="GO" id="GO:0004831">
    <property type="term" value="F:tyrosine-tRNA ligase activity"/>
    <property type="evidence" value="ECO:0007669"/>
    <property type="project" value="UniProtKB-UniRule"/>
</dbReference>
<dbReference type="Pfam" id="PF22421">
    <property type="entry name" value="SYY_C-terminal"/>
    <property type="match status" value="1"/>
</dbReference>
<comment type="catalytic activity">
    <reaction evidence="8 9">
        <text>tRNA(Tyr) + L-tyrosine + ATP = L-tyrosyl-tRNA(Tyr) + AMP + diphosphate + H(+)</text>
        <dbReference type="Rhea" id="RHEA:10220"/>
        <dbReference type="Rhea" id="RHEA-COMP:9706"/>
        <dbReference type="Rhea" id="RHEA-COMP:9707"/>
        <dbReference type="ChEBI" id="CHEBI:15378"/>
        <dbReference type="ChEBI" id="CHEBI:30616"/>
        <dbReference type="ChEBI" id="CHEBI:33019"/>
        <dbReference type="ChEBI" id="CHEBI:58315"/>
        <dbReference type="ChEBI" id="CHEBI:78442"/>
        <dbReference type="ChEBI" id="CHEBI:78536"/>
        <dbReference type="ChEBI" id="CHEBI:456215"/>
        <dbReference type="EC" id="6.1.1.1"/>
    </reaction>
</comment>
<evidence type="ECO:0000256" key="3">
    <source>
        <dbReference type="ARBA" id="ARBA00022741"/>
    </source>
</evidence>
<dbReference type="InterPro" id="IPR054608">
    <property type="entry name" value="SYY-like_C"/>
</dbReference>
<dbReference type="InterPro" id="IPR024108">
    <property type="entry name" value="Tyr-tRNA-ligase_bac_2"/>
</dbReference>
<comment type="similarity">
    <text evidence="9">Belongs to the class-I aminoacyl-tRNA synthetase family. TyrS type 2 subfamily.</text>
</comment>
<dbReference type="GO" id="GO:0003723">
    <property type="term" value="F:RNA binding"/>
    <property type="evidence" value="ECO:0007669"/>
    <property type="project" value="UniProtKB-KW"/>
</dbReference>
<reference evidence="12 13" key="1">
    <citation type="journal article" date="2023" name="Limnol Oceanogr Lett">
        <title>Environmental adaptations by the intertidal Antarctic cyanobacterium Halotia branconii CENA392 as revealed using long-read genome sequencing.</title>
        <authorList>
            <person name="Dextro R.B."/>
            <person name="Delbaje E."/>
            <person name="Freitas P.N.N."/>
            <person name="Geraldes V."/>
            <person name="Pinto E."/>
            <person name="Long P.F."/>
            <person name="Fiore M.F."/>
        </authorList>
    </citation>
    <scope>NUCLEOTIDE SEQUENCE [LARGE SCALE GENOMIC DNA]</scope>
    <source>
        <strain evidence="12 13">CENA392</strain>
    </source>
</reference>
<dbReference type="InterPro" id="IPR024088">
    <property type="entry name" value="Tyr-tRNA-ligase_bac-type"/>
</dbReference>
<dbReference type="PROSITE" id="PS50889">
    <property type="entry name" value="S4"/>
    <property type="match status" value="1"/>
</dbReference>
<keyword evidence="6 9" id="KW-0648">Protein biosynthesis</keyword>
<dbReference type="InterPro" id="IPR002307">
    <property type="entry name" value="Tyr-tRNA-ligase"/>
</dbReference>
<accession>A0AAJ6PCF4</accession>
<dbReference type="GO" id="GO:0005524">
    <property type="term" value="F:ATP binding"/>
    <property type="evidence" value="ECO:0007669"/>
    <property type="project" value="UniProtKB-UniRule"/>
</dbReference>
<organism evidence="12 13">
    <name type="scientific">Halotia branconii CENA392</name>
    <dbReference type="NCBI Taxonomy" id="1539056"/>
    <lineage>
        <taxon>Bacteria</taxon>
        <taxon>Bacillati</taxon>
        <taxon>Cyanobacteriota</taxon>
        <taxon>Cyanophyceae</taxon>
        <taxon>Nostocales</taxon>
        <taxon>Nodulariaceae</taxon>
        <taxon>Halotia</taxon>
    </lineage>
</organism>
<dbReference type="Gene3D" id="1.10.240.10">
    <property type="entry name" value="Tyrosyl-Transfer RNA Synthetase"/>
    <property type="match status" value="1"/>
</dbReference>
<dbReference type="InterPro" id="IPR014729">
    <property type="entry name" value="Rossmann-like_a/b/a_fold"/>
</dbReference>
<proteinExistence type="inferred from homology"/>
<keyword evidence="2 9" id="KW-0436">Ligase</keyword>
<name>A0AAJ6PCF4_9CYAN</name>
<keyword evidence="1 9" id="KW-0963">Cytoplasm</keyword>
<dbReference type="KEGG" id="hbq:QI031_06730"/>
<comment type="subunit">
    <text evidence="9">Homodimer.</text>
</comment>
<keyword evidence="7 9" id="KW-0030">Aminoacyl-tRNA synthetase</keyword>
<feature type="short sequence motif" description="'KMSKS' region" evidence="9">
    <location>
        <begin position="233"/>
        <end position="237"/>
    </location>
</feature>
<feature type="binding site" evidence="9">
    <location>
        <position position="236"/>
    </location>
    <ligand>
        <name>ATP</name>
        <dbReference type="ChEBI" id="CHEBI:30616"/>
    </ligand>
</feature>
<feature type="short sequence motif" description="'HIGH' region" evidence="9">
    <location>
        <begin position="46"/>
        <end position="55"/>
    </location>
</feature>
<evidence type="ECO:0000256" key="5">
    <source>
        <dbReference type="ARBA" id="ARBA00022884"/>
    </source>
</evidence>
<evidence type="ECO:0000256" key="8">
    <source>
        <dbReference type="ARBA" id="ARBA00048248"/>
    </source>
</evidence>
<evidence type="ECO:0000256" key="1">
    <source>
        <dbReference type="ARBA" id="ARBA00022490"/>
    </source>
</evidence>
<dbReference type="Proteomes" id="UP001223520">
    <property type="component" value="Chromosome"/>
</dbReference>
<evidence type="ECO:0000313" key="13">
    <source>
        <dbReference type="Proteomes" id="UP001223520"/>
    </source>
</evidence>
<evidence type="ECO:0000256" key="4">
    <source>
        <dbReference type="ARBA" id="ARBA00022840"/>
    </source>
</evidence>
<dbReference type="SUPFAM" id="SSF52374">
    <property type="entry name" value="Nucleotidylyl transferase"/>
    <property type="match status" value="1"/>
</dbReference>
<dbReference type="InterPro" id="IPR001412">
    <property type="entry name" value="aa-tRNA-synth_I_CS"/>
</dbReference>
<evidence type="ECO:0000256" key="2">
    <source>
        <dbReference type="ARBA" id="ARBA00022598"/>
    </source>
</evidence>
<dbReference type="HAMAP" id="MF_02007">
    <property type="entry name" value="Tyr_tRNA_synth_type2"/>
    <property type="match status" value="1"/>
</dbReference>
<dbReference type="Gene3D" id="3.10.290.10">
    <property type="entry name" value="RNA-binding S4 domain"/>
    <property type="match status" value="1"/>
</dbReference>
<gene>
    <name evidence="9 12" type="primary">tyrS</name>
    <name evidence="12" type="ORF">QI031_06730</name>
</gene>
<evidence type="ECO:0000256" key="9">
    <source>
        <dbReference type="HAMAP-Rule" id="MF_02007"/>
    </source>
</evidence>
<dbReference type="Gene3D" id="3.40.50.620">
    <property type="entry name" value="HUPs"/>
    <property type="match status" value="1"/>
</dbReference>
<evidence type="ECO:0000259" key="11">
    <source>
        <dbReference type="Pfam" id="PF22421"/>
    </source>
</evidence>
<dbReference type="GO" id="GO:0006437">
    <property type="term" value="P:tyrosyl-tRNA aminoacylation"/>
    <property type="evidence" value="ECO:0007669"/>
    <property type="project" value="UniProtKB-UniRule"/>
</dbReference>
<keyword evidence="4 9" id="KW-0067">ATP-binding</keyword>
<dbReference type="PANTHER" id="PTHR11766:SF1">
    <property type="entry name" value="TYROSINE--TRNA LIGASE"/>
    <property type="match status" value="1"/>
</dbReference>
<dbReference type="EC" id="6.1.1.1" evidence="9"/>
<keyword evidence="13" id="KW-1185">Reference proteome</keyword>
<comment type="function">
    <text evidence="9">Catalyzes the attachment of tyrosine to tRNA(Tyr) in a two-step reaction: tyrosine is first activated by ATP to form Tyr-AMP and then transferred to the acceptor end of tRNA(Tyr).</text>
</comment>